<evidence type="ECO:0000259" key="10">
    <source>
        <dbReference type="Pfam" id="PF07885"/>
    </source>
</evidence>
<evidence type="ECO:0000313" key="12">
    <source>
        <dbReference type="Proteomes" id="UP001165085"/>
    </source>
</evidence>
<dbReference type="PANTHER" id="PTHR11537">
    <property type="entry name" value="VOLTAGE-GATED POTASSIUM CHANNEL"/>
    <property type="match status" value="1"/>
</dbReference>
<evidence type="ECO:0000256" key="2">
    <source>
        <dbReference type="ARBA" id="ARBA00022448"/>
    </source>
</evidence>
<feature type="transmembrane region" description="Helical" evidence="8">
    <location>
        <begin position="123"/>
        <end position="143"/>
    </location>
</feature>
<keyword evidence="5" id="KW-0406">Ion transport</keyword>
<evidence type="ECO:0000256" key="9">
    <source>
        <dbReference type="SAM" id="SignalP"/>
    </source>
</evidence>
<feature type="transmembrane region" description="Helical" evidence="8">
    <location>
        <begin position="155"/>
        <end position="176"/>
    </location>
</feature>
<sequence>MNSLLLVIVFFAIWLDEGSGFVPPVLRCPNYCHRPSLNTCFRTAVYSEESQSLTPEADQNASPIDTSITIDADTLKIIDTSLPATHKSLIITPYLLTYSTISTLFASFLYFRKVLLSTSTSPALDSFYFIMTTLSNVGFGDVLPLNISLNPTSRFLTTLISSIGVVLTGMFSAYIVGGRLSSSVNGPSSSTTSDVSKEAAKPLSKRRILNLTVLALSLLCCTFSTLMYTLERRWTLKESIYFTLTTLNTLGMGDITPTTPFTKLLTGFFSITGSLIFGGFVGLLATIPVEMREKKLKVEMLQKLPDELDEETFEYLASSERVKKLGLSANDSYCTRDEFTLLMLVELGVVTEEDLDMCRRKFEKLDVDRSGSITKMDLYLVKGKTVARELVRGIFSGPWRRLRGRTDRGTITIEAQNDDIGVDEDEDEDEIKDSMTFEI</sequence>
<dbReference type="Gene3D" id="1.10.287.70">
    <property type="match status" value="2"/>
</dbReference>
<keyword evidence="7" id="KW-0407">Ion channel</keyword>
<keyword evidence="2" id="KW-0813">Transport</keyword>
<feature type="domain" description="Potassium channel" evidence="10">
    <location>
        <begin position="218"/>
        <end position="287"/>
    </location>
</feature>
<gene>
    <name evidence="11" type="ORF">TrST_g14375</name>
</gene>
<comment type="subcellular location">
    <subcellularLocation>
        <location evidence="1">Membrane</location>
        <topology evidence="1">Multi-pass membrane protein</topology>
    </subcellularLocation>
</comment>
<accession>A0A9W7EH19</accession>
<feature type="domain" description="Potassium channel" evidence="10">
    <location>
        <begin position="106"/>
        <end position="175"/>
    </location>
</feature>
<keyword evidence="4 8" id="KW-1133">Transmembrane helix</keyword>
<dbReference type="OrthoDB" id="415460at2759"/>
<feature type="transmembrane region" description="Helical" evidence="8">
    <location>
        <begin position="264"/>
        <end position="287"/>
    </location>
</feature>
<feature type="transmembrane region" description="Helical" evidence="8">
    <location>
        <begin position="208"/>
        <end position="230"/>
    </location>
</feature>
<feature type="chain" id="PRO_5040994958" description="Potassium channel domain-containing protein" evidence="9">
    <location>
        <begin position="21"/>
        <end position="439"/>
    </location>
</feature>
<keyword evidence="9" id="KW-0732">Signal</keyword>
<dbReference type="EMBL" id="BRXY01000249">
    <property type="protein sequence ID" value="GMH80779.1"/>
    <property type="molecule type" value="Genomic_DNA"/>
</dbReference>
<dbReference type="InterPro" id="IPR018247">
    <property type="entry name" value="EF_Hand_1_Ca_BS"/>
</dbReference>
<dbReference type="Pfam" id="PF07885">
    <property type="entry name" value="Ion_trans_2"/>
    <property type="match status" value="2"/>
</dbReference>
<evidence type="ECO:0000256" key="8">
    <source>
        <dbReference type="SAM" id="Phobius"/>
    </source>
</evidence>
<dbReference type="Proteomes" id="UP001165085">
    <property type="component" value="Unassembled WGS sequence"/>
</dbReference>
<evidence type="ECO:0000256" key="3">
    <source>
        <dbReference type="ARBA" id="ARBA00022692"/>
    </source>
</evidence>
<keyword evidence="3 8" id="KW-0812">Transmembrane</keyword>
<comment type="caution">
    <text evidence="11">The sequence shown here is derived from an EMBL/GenBank/DDBJ whole genome shotgun (WGS) entry which is preliminary data.</text>
</comment>
<evidence type="ECO:0000256" key="6">
    <source>
        <dbReference type="ARBA" id="ARBA00023136"/>
    </source>
</evidence>
<organism evidence="11 12">
    <name type="scientific">Triparma strigata</name>
    <dbReference type="NCBI Taxonomy" id="1606541"/>
    <lineage>
        <taxon>Eukaryota</taxon>
        <taxon>Sar</taxon>
        <taxon>Stramenopiles</taxon>
        <taxon>Ochrophyta</taxon>
        <taxon>Bolidophyceae</taxon>
        <taxon>Parmales</taxon>
        <taxon>Triparmaceae</taxon>
        <taxon>Triparma</taxon>
    </lineage>
</organism>
<evidence type="ECO:0000256" key="4">
    <source>
        <dbReference type="ARBA" id="ARBA00022989"/>
    </source>
</evidence>
<reference evidence="12" key="1">
    <citation type="journal article" date="2023" name="Commun. Biol.">
        <title>Genome analysis of Parmales, the sister group of diatoms, reveals the evolutionary specialization of diatoms from phago-mixotrophs to photoautotrophs.</title>
        <authorList>
            <person name="Ban H."/>
            <person name="Sato S."/>
            <person name="Yoshikawa S."/>
            <person name="Yamada K."/>
            <person name="Nakamura Y."/>
            <person name="Ichinomiya M."/>
            <person name="Sato N."/>
            <person name="Blanc-Mathieu R."/>
            <person name="Endo H."/>
            <person name="Kuwata A."/>
            <person name="Ogata H."/>
        </authorList>
    </citation>
    <scope>NUCLEOTIDE SEQUENCE [LARGE SCALE GENOMIC DNA]</scope>
    <source>
        <strain evidence="12">NIES 3701</strain>
    </source>
</reference>
<keyword evidence="6 8" id="KW-0472">Membrane</keyword>
<proteinExistence type="predicted"/>
<dbReference type="GO" id="GO:0008076">
    <property type="term" value="C:voltage-gated potassium channel complex"/>
    <property type="evidence" value="ECO:0007669"/>
    <property type="project" value="InterPro"/>
</dbReference>
<feature type="transmembrane region" description="Helical" evidence="8">
    <location>
        <begin position="91"/>
        <end position="111"/>
    </location>
</feature>
<name>A0A9W7EH19_9STRA</name>
<dbReference type="GO" id="GO:0001508">
    <property type="term" value="P:action potential"/>
    <property type="evidence" value="ECO:0007669"/>
    <property type="project" value="TreeGrafter"/>
</dbReference>
<evidence type="ECO:0000256" key="5">
    <source>
        <dbReference type="ARBA" id="ARBA00023065"/>
    </source>
</evidence>
<protein>
    <recommendedName>
        <fullName evidence="10">Potassium channel domain-containing protein</fullName>
    </recommendedName>
</protein>
<keyword evidence="12" id="KW-1185">Reference proteome</keyword>
<dbReference type="AlphaFoldDB" id="A0A9W7EH19"/>
<dbReference type="InterPro" id="IPR028325">
    <property type="entry name" value="VG_K_chnl"/>
</dbReference>
<dbReference type="GO" id="GO:0005249">
    <property type="term" value="F:voltage-gated potassium channel activity"/>
    <property type="evidence" value="ECO:0007669"/>
    <property type="project" value="InterPro"/>
</dbReference>
<dbReference type="PROSITE" id="PS00018">
    <property type="entry name" value="EF_HAND_1"/>
    <property type="match status" value="1"/>
</dbReference>
<dbReference type="SUPFAM" id="SSF81324">
    <property type="entry name" value="Voltage-gated potassium channels"/>
    <property type="match status" value="2"/>
</dbReference>
<feature type="signal peptide" evidence="9">
    <location>
        <begin position="1"/>
        <end position="20"/>
    </location>
</feature>
<evidence type="ECO:0000256" key="1">
    <source>
        <dbReference type="ARBA" id="ARBA00004141"/>
    </source>
</evidence>
<dbReference type="InterPro" id="IPR013099">
    <property type="entry name" value="K_chnl_dom"/>
</dbReference>
<dbReference type="PANTHER" id="PTHR11537:SF254">
    <property type="entry name" value="POTASSIUM VOLTAGE-GATED CHANNEL PROTEIN SHAB"/>
    <property type="match status" value="1"/>
</dbReference>
<evidence type="ECO:0000256" key="7">
    <source>
        <dbReference type="ARBA" id="ARBA00023303"/>
    </source>
</evidence>
<evidence type="ECO:0000313" key="11">
    <source>
        <dbReference type="EMBL" id="GMH80779.1"/>
    </source>
</evidence>